<dbReference type="GO" id="GO:0004888">
    <property type="term" value="F:transmembrane signaling receptor activity"/>
    <property type="evidence" value="ECO:0007669"/>
    <property type="project" value="InterPro"/>
</dbReference>
<dbReference type="InterPro" id="IPR006202">
    <property type="entry name" value="Neur_chan_lig-bd"/>
</dbReference>
<dbReference type="SUPFAM" id="SSF63712">
    <property type="entry name" value="Nicotinic receptor ligand binding domain-like"/>
    <property type="match status" value="1"/>
</dbReference>
<feature type="transmembrane region" description="Helical" evidence="5">
    <location>
        <begin position="524"/>
        <end position="549"/>
    </location>
</feature>
<dbReference type="Proteomes" id="UP000492821">
    <property type="component" value="Unassembled WGS sequence"/>
</dbReference>
<keyword evidence="9" id="KW-1185">Reference proteome</keyword>
<evidence type="ECO:0000256" key="5">
    <source>
        <dbReference type="SAM" id="Phobius"/>
    </source>
</evidence>
<dbReference type="Pfam" id="PF02931">
    <property type="entry name" value="Neur_chan_LBD"/>
    <property type="match status" value="1"/>
</dbReference>
<dbReference type="PRINTS" id="PR00252">
    <property type="entry name" value="NRIONCHANNEL"/>
</dbReference>
<evidence type="ECO:0000256" key="2">
    <source>
        <dbReference type="ARBA" id="ARBA00022692"/>
    </source>
</evidence>
<feature type="domain" description="Neurotransmitter-gated ion-channel transmembrane" evidence="8">
    <location>
        <begin position="365"/>
        <end position="444"/>
    </location>
</feature>
<feature type="transmembrane region" description="Helical" evidence="5">
    <location>
        <begin position="394"/>
        <end position="412"/>
    </location>
</feature>
<dbReference type="CDD" id="cd19051">
    <property type="entry name" value="LGIC_TM_cation"/>
    <property type="match status" value="1"/>
</dbReference>
<proteinExistence type="predicted"/>
<dbReference type="InterPro" id="IPR036734">
    <property type="entry name" value="Neur_chan_lig-bd_sf"/>
</dbReference>
<keyword evidence="3 5" id="KW-1133">Transmembrane helix</keyword>
<name>A0A7E4VEL8_PANRE</name>
<reference evidence="10" key="2">
    <citation type="submission" date="2020-10" db="UniProtKB">
        <authorList>
            <consortium name="WormBaseParasite"/>
        </authorList>
    </citation>
    <scope>IDENTIFICATION</scope>
</reference>
<dbReference type="CDD" id="cd18989">
    <property type="entry name" value="LGIC_ECD_cation"/>
    <property type="match status" value="1"/>
</dbReference>
<dbReference type="InterPro" id="IPR006029">
    <property type="entry name" value="Neurotrans-gated_channel_TM"/>
</dbReference>
<dbReference type="Gene3D" id="1.20.58.390">
    <property type="entry name" value="Neurotransmitter-gated ion-channel transmembrane domain"/>
    <property type="match status" value="1"/>
</dbReference>
<dbReference type="PANTHER" id="PTHR18945">
    <property type="entry name" value="NEUROTRANSMITTER GATED ION CHANNEL"/>
    <property type="match status" value="1"/>
</dbReference>
<keyword evidence="2 5" id="KW-0812">Transmembrane</keyword>
<evidence type="ECO:0000256" key="6">
    <source>
        <dbReference type="SAM" id="SignalP"/>
    </source>
</evidence>
<dbReference type="GO" id="GO:0005230">
    <property type="term" value="F:extracellular ligand-gated monoatomic ion channel activity"/>
    <property type="evidence" value="ECO:0007669"/>
    <property type="project" value="InterPro"/>
</dbReference>
<dbReference type="FunFam" id="2.70.170.10:FF:000028">
    <property type="entry name" value="AcetylCholine Receptor"/>
    <property type="match status" value="1"/>
</dbReference>
<dbReference type="InterPro" id="IPR036719">
    <property type="entry name" value="Neuro-gated_channel_TM_sf"/>
</dbReference>
<dbReference type="WBParaSite" id="Pan_g19964.t1">
    <property type="protein sequence ID" value="Pan_g19964.t1"/>
    <property type="gene ID" value="Pan_g19964"/>
</dbReference>
<organism evidence="9 10">
    <name type="scientific">Panagrellus redivivus</name>
    <name type="common">Microworm</name>
    <dbReference type="NCBI Taxonomy" id="6233"/>
    <lineage>
        <taxon>Eukaryota</taxon>
        <taxon>Metazoa</taxon>
        <taxon>Ecdysozoa</taxon>
        <taxon>Nematoda</taxon>
        <taxon>Chromadorea</taxon>
        <taxon>Rhabditida</taxon>
        <taxon>Tylenchina</taxon>
        <taxon>Panagrolaimomorpha</taxon>
        <taxon>Panagrolaimoidea</taxon>
        <taxon>Panagrolaimidae</taxon>
        <taxon>Panagrellus</taxon>
    </lineage>
</organism>
<evidence type="ECO:0000259" key="7">
    <source>
        <dbReference type="Pfam" id="PF02931"/>
    </source>
</evidence>
<dbReference type="GO" id="GO:0016020">
    <property type="term" value="C:membrane"/>
    <property type="evidence" value="ECO:0007669"/>
    <property type="project" value="UniProtKB-SubCell"/>
</dbReference>
<feature type="signal peptide" evidence="6">
    <location>
        <begin position="1"/>
        <end position="18"/>
    </location>
</feature>
<sequence length="563" mass="63006">MLLQLYILAAVAVGLIEADPIVNAKLTKHETVPSVDSIITAKLINHDPPAPTADPIVTAKLTERETPPLADPIATATPAKHETVPLVDPIVKANLTKLETAPVDEPITTAKLTNLETSADRIATTKLPKVETVPSARPIVTAKLTKLNSSPSERTLVNLALNEYDPRAIPDHPPSSPLLVEVSMILYKLIDVNEQEESVKLLLWSAQKWHDSGLEWAHYDGDNHNPNRTINIPAGSLWLPDGFIFNLMDSQDSIPLERTNVRVKGDGTTAIDIYKLVDIRCSMKVRPFPFDRQTIKIVFGSWSYTADKLLFNPTSASFDKGENSEWDIVSFTFNDSRQFFDGYAYQEIYYYLTIQRKPLFYIANIILPTFVVVGVSIIGLFVPHSAGLEREEKVTFGLTTLLTLCIMLQMLSTEMPKSSDGLPILGVYLIGESAISVIALLVSVGMLIWDECSVGSDPPRIAVRMFGDAKMEKKKEPAVKAVNGKLFRQIEEEVPERLTPLTIIANYYKDKELSDYNTDVWRRFLLTIDLTLCCLFLLFHTLYTVYVFYDHIDIIYAALKTMM</sequence>
<feature type="transmembrane region" description="Helical" evidence="5">
    <location>
        <begin position="359"/>
        <end position="382"/>
    </location>
</feature>
<feature type="domain" description="Neurotransmitter-gated ion-channel ligand-binding" evidence="7">
    <location>
        <begin position="154"/>
        <end position="358"/>
    </location>
</feature>
<evidence type="ECO:0000256" key="3">
    <source>
        <dbReference type="ARBA" id="ARBA00022989"/>
    </source>
</evidence>
<comment type="subcellular location">
    <subcellularLocation>
        <location evidence="1">Membrane</location>
        <topology evidence="1">Multi-pass membrane protein</topology>
    </subcellularLocation>
</comment>
<evidence type="ECO:0000313" key="10">
    <source>
        <dbReference type="WBParaSite" id="Pan_g19964.t1"/>
    </source>
</evidence>
<evidence type="ECO:0000256" key="4">
    <source>
        <dbReference type="ARBA" id="ARBA00023136"/>
    </source>
</evidence>
<protein>
    <submittedName>
        <fullName evidence="10">Neur_chan_LBD domain-containing protein</fullName>
    </submittedName>
</protein>
<feature type="transmembrane region" description="Helical" evidence="5">
    <location>
        <begin position="424"/>
        <end position="449"/>
    </location>
</feature>
<accession>A0A7E4VEL8</accession>
<dbReference type="AlphaFoldDB" id="A0A7E4VEL8"/>
<evidence type="ECO:0000313" key="9">
    <source>
        <dbReference type="Proteomes" id="UP000492821"/>
    </source>
</evidence>
<evidence type="ECO:0000259" key="8">
    <source>
        <dbReference type="Pfam" id="PF02932"/>
    </source>
</evidence>
<dbReference type="InterPro" id="IPR038050">
    <property type="entry name" value="Neuro_actylchol_rec"/>
</dbReference>
<dbReference type="Gene3D" id="2.70.170.10">
    <property type="entry name" value="Neurotransmitter-gated ion-channel ligand-binding domain"/>
    <property type="match status" value="1"/>
</dbReference>
<reference evidence="9" key="1">
    <citation type="journal article" date="2013" name="Genetics">
        <title>The draft genome and transcriptome of Panagrellus redivivus are shaped by the harsh demands of a free-living lifestyle.</title>
        <authorList>
            <person name="Srinivasan J."/>
            <person name="Dillman A.R."/>
            <person name="Macchietto M.G."/>
            <person name="Heikkinen L."/>
            <person name="Lakso M."/>
            <person name="Fracchia K.M."/>
            <person name="Antoshechkin I."/>
            <person name="Mortazavi A."/>
            <person name="Wong G."/>
            <person name="Sternberg P.W."/>
        </authorList>
    </citation>
    <scope>NUCLEOTIDE SEQUENCE [LARGE SCALE GENOMIC DNA]</scope>
    <source>
        <strain evidence="9">MT8872</strain>
    </source>
</reference>
<dbReference type="Pfam" id="PF02932">
    <property type="entry name" value="Neur_chan_memb"/>
    <property type="match status" value="1"/>
</dbReference>
<evidence type="ECO:0000256" key="1">
    <source>
        <dbReference type="ARBA" id="ARBA00004141"/>
    </source>
</evidence>
<feature type="chain" id="PRO_5028853328" evidence="6">
    <location>
        <begin position="19"/>
        <end position="563"/>
    </location>
</feature>
<dbReference type="SUPFAM" id="SSF90112">
    <property type="entry name" value="Neurotransmitter-gated ion-channel transmembrane pore"/>
    <property type="match status" value="1"/>
</dbReference>
<keyword evidence="6" id="KW-0732">Signal</keyword>
<dbReference type="InterPro" id="IPR006201">
    <property type="entry name" value="Neur_channel"/>
</dbReference>
<keyword evidence="4 5" id="KW-0472">Membrane</keyword>